<dbReference type="PROSITE" id="PS52016">
    <property type="entry name" value="TONB_DEPENDENT_REC_3"/>
    <property type="match status" value="1"/>
</dbReference>
<keyword evidence="13" id="KW-1185">Reference proteome</keyword>
<dbReference type="InterPro" id="IPR012910">
    <property type="entry name" value="Plug_dom"/>
</dbReference>
<dbReference type="GO" id="GO:0009279">
    <property type="term" value="C:cell outer membrane"/>
    <property type="evidence" value="ECO:0007669"/>
    <property type="project" value="UniProtKB-SubCell"/>
</dbReference>
<dbReference type="InterPro" id="IPR000531">
    <property type="entry name" value="Beta-barrel_TonB"/>
</dbReference>
<dbReference type="InterPro" id="IPR037066">
    <property type="entry name" value="Plug_dom_sf"/>
</dbReference>
<comment type="similarity">
    <text evidence="8 9">Belongs to the TonB-dependent receptor family.</text>
</comment>
<dbReference type="Gene3D" id="2.40.170.20">
    <property type="entry name" value="TonB-dependent receptor, beta-barrel domain"/>
    <property type="match status" value="1"/>
</dbReference>
<evidence type="ECO:0000256" key="6">
    <source>
        <dbReference type="ARBA" id="ARBA00023136"/>
    </source>
</evidence>
<evidence type="ECO:0000256" key="3">
    <source>
        <dbReference type="ARBA" id="ARBA00022452"/>
    </source>
</evidence>
<gene>
    <name evidence="12" type="ORF">I6H88_09010</name>
</gene>
<dbReference type="NCBIfam" id="TIGR04056">
    <property type="entry name" value="OMP_RagA_SusC"/>
    <property type="match status" value="1"/>
</dbReference>
<accession>A0A7T7V2K0</accession>
<evidence type="ECO:0000256" key="5">
    <source>
        <dbReference type="ARBA" id="ARBA00023077"/>
    </source>
</evidence>
<dbReference type="SUPFAM" id="SSF56935">
    <property type="entry name" value="Porins"/>
    <property type="match status" value="1"/>
</dbReference>
<evidence type="ECO:0000256" key="9">
    <source>
        <dbReference type="RuleBase" id="RU003357"/>
    </source>
</evidence>
<sequence>MRISRACVLLFFLDMLKIINIFVKVEILKFVNMNVKLRVLSAGVLFFIGHSAMAQKVKKDTASAKDIDEVVVVGYVKKSVAQLTGSSTTLKGSDIDTPSAISVDQALQGKVPGVVVNTTSGSPGAFQDIRIRGVGSFTASNAPLFVIDGVPVVNGNNAANTNVTTLSALASISNDDIESITVLKDAASTAVYGARGSNGVIVITTKRGKRGKTKFNLSSTVGFQNEAYNKMNMLSGAQRLELLTEAVAHTLNSTNDVALARIKSDNIGKFNLWDGKEYDWTSLLTRKNAGLYVVNLSATGGDDKSTFYTSLGYNKTEPISIGDPFERITGAFNYTRKLTDKVNFETSINGSWLKQNPLLEGGSFFSNPYLTRILITPWARPYNADGSYNIDNFSQMTSIANTLYTQKNNILWNKQMRGMVNTKVDYKILKNLTYTTRLNIDYMFNDYKRYDNRYHGDGRNGNGFADRRNTQNFNLASINQLNFVERFGDHRLDVSAFFEYQKNQRDFLGATGQNFPTDGLTNLDNASANYTVGSNYSDWKNASYFGVLNYSFANKYILDATIRREGSSRFSPGKRFGTFWSVGAGWNIHKENFVPKFFNELKLRTSYGLTGNSGVDINSYQATLSYDVAYDGNGGSYVTNFGNPNLTWEKNKTFDVGIDFSIWNSRISGSVDYYNKKTYDLLQNVPLSRTTGFTIQAQNVGSMRNSGIEASLNVQIINSKDFSWSIFGSIATVKNEILKLAPSVNGVPIDLYAGSVYKKSEEGRALHSWYMPTWAGVNTQTGAPEWYINGVDGDKTSDYNKAQRTFQGTAIPKYTGGFGTNISYKNVFLNTSFYYSGGHKIYEQFAQFYYRTNSFTLATYNGSEDLMGRWQKPGDVTDIPKLVYNGQDNFDATSSRHLYKGDFIRLKDITLGYNLPKDFVSTIGLTGLTLTVRGTNLWTYTFDRNLKFDPEVDVNGYSNLTTPPVKSVMFGVNVQF</sequence>
<protein>
    <submittedName>
        <fullName evidence="12">SusC/RagA family TonB-linked outer membrane protein</fullName>
    </submittedName>
</protein>
<proteinExistence type="inferred from homology"/>
<dbReference type="InterPro" id="IPR039426">
    <property type="entry name" value="TonB-dep_rcpt-like"/>
</dbReference>
<evidence type="ECO:0000256" key="7">
    <source>
        <dbReference type="ARBA" id="ARBA00023237"/>
    </source>
</evidence>
<reference evidence="12 13" key="1">
    <citation type="submission" date="2020-12" db="EMBL/GenBank/DDBJ databases">
        <title>FDA dAtabase for Regulatory Grade micrObial Sequences (FDA-ARGOS): Supporting development and validation of Infectious Disease Dx tests.</title>
        <authorList>
            <person name="Kerrigan L."/>
            <person name="Long C."/>
            <person name="Tallon L."/>
            <person name="Sadzewicz L."/>
            <person name="Zhao X."/>
            <person name="Boylan J."/>
            <person name="Ott S."/>
            <person name="Bowen H."/>
            <person name="Vavikolanu K."/>
            <person name="Mehta A."/>
            <person name="Aluvathingal J."/>
            <person name="Nadendla S."/>
            <person name="Yan Y."/>
            <person name="Sichtig H."/>
        </authorList>
    </citation>
    <scope>NUCLEOTIDE SEQUENCE [LARGE SCALE GENOMIC DNA]</scope>
    <source>
        <strain evidence="12 13">FDAARGOS_1031</strain>
    </source>
</reference>
<dbReference type="OrthoDB" id="9768177at2"/>
<dbReference type="InterPro" id="IPR023996">
    <property type="entry name" value="TonB-dep_OMP_SusC/RagA"/>
</dbReference>
<dbReference type="Proteomes" id="UP000595426">
    <property type="component" value="Chromosome"/>
</dbReference>
<name>A0A7T7V2K0_9FLAO</name>
<dbReference type="InterPro" id="IPR023997">
    <property type="entry name" value="TonB-dep_OMP_SusC/RagA_CS"/>
</dbReference>
<evidence type="ECO:0000313" key="12">
    <source>
        <dbReference type="EMBL" id="QQN60692.1"/>
    </source>
</evidence>
<feature type="domain" description="TonB-dependent receptor plug" evidence="11">
    <location>
        <begin position="81"/>
        <end position="200"/>
    </location>
</feature>
<keyword evidence="5 9" id="KW-0798">TonB box</keyword>
<keyword evidence="3 8" id="KW-1134">Transmembrane beta strand</keyword>
<dbReference type="Pfam" id="PF00593">
    <property type="entry name" value="TonB_dep_Rec_b-barrel"/>
    <property type="match status" value="1"/>
</dbReference>
<dbReference type="EMBL" id="CP067018">
    <property type="protein sequence ID" value="QQN60692.1"/>
    <property type="molecule type" value="Genomic_DNA"/>
</dbReference>
<dbReference type="AlphaFoldDB" id="A0A7T7V2K0"/>
<evidence type="ECO:0000313" key="13">
    <source>
        <dbReference type="Proteomes" id="UP000595426"/>
    </source>
</evidence>
<evidence type="ECO:0000256" key="8">
    <source>
        <dbReference type="PROSITE-ProRule" id="PRU01360"/>
    </source>
</evidence>
<evidence type="ECO:0000259" key="11">
    <source>
        <dbReference type="Pfam" id="PF07715"/>
    </source>
</evidence>
<dbReference type="NCBIfam" id="TIGR04057">
    <property type="entry name" value="SusC_RagA_signa"/>
    <property type="match status" value="1"/>
</dbReference>
<keyword evidence="6 8" id="KW-0472">Membrane</keyword>
<dbReference type="InterPro" id="IPR036942">
    <property type="entry name" value="Beta-barrel_TonB_sf"/>
</dbReference>
<comment type="subcellular location">
    <subcellularLocation>
        <location evidence="1 8">Cell outer membrane</location>
        <topology evidence="1 8">Multi-pass membrane protein</topology>
    </subcellularLocation>
</comment>
<evidence type="ECO:0000259" key="10">
    <source>
        <dbReference type="Pfam" id="PF00593"/>
    </source>
</evidence>
<dbReference type="Gene3D" id="2.170.130.10">
    <property type="entry name" value="TonB-dependent receptor, plug domain"/>
    <property type="match status" value="1"/>
</dbReference>
<evidence type="ECO:0000256" key="1">
    <source>
        <dbReference type="ARBA" id="ARBA00004571"/>
    </source>
</evidence>
<dbReference type="Pfam" id="PF07715">
    <property type="entry name" value="Plug"/>
    <property type="match status" value="1"/>
</dbReference>
<keyword evidence="7 8" id="KW-0998">Cell outer membrane</keyword>
<organism evidence="12 13">
    <name type="scientific">Elizabethkingia bruuniana</name>
    <dbReference type="NCBI Taxonomy" id="1756149"/>
    <lineage>
        <taxon>Bacteria</taxon>
        <taxon>Pseudomonadati</taxon>
        <taxon>Bacteroidota</taxon>
        <taxon>Flavobacteriia</taxon>
        <taxon>Flavobacteriales</taxon>
        <taxon>Weeksellaceae</taxon>
        <taxon>Elizabethkingia</taxon>
    </lineage>
</organism>
<evidence type="ECO:0000256" key="4">
    <source>
        <dbReference type="ARBA" id="ARBA00022692"/>
    </source>
</evidence>
<feature type="domain" description="TonB-dependent receptor-like beta-barrel" evidence="10">
    <location>
        <begin position="378"/>
        <end position="937"/>
    </location>
</feature>
<keyword evidence="4 8" id="KW-0812">Transmembrane</keyword>
<evidence type="ECO:0000256" key="2">
    <source>
        <dbReference type="ARBA" id="ARBA00022448"/>
    </source>
</evidence>
<keyword evidence="2 8" id="KW-0813">Transport</keyword>